<dbReference type="Gene3D" id="3.40.1280.10">
    <property type="match status" value="1"/>
</dbReference>
<evidence type="ECO:0000313" key="5">
    <source>
        <dbReference type="EMBL" id="ADB34463.1"/>
    </source>
</evidence>
<dbReference type="InterPro" id="IPR029064">
    <property type="entry name" value="Ribosomal_eL30-like_sf"/>
</dbReference>
<dbReference type="SMART" id="SM00967">
    <property type="entry name" value="SpoU_sub_bind"/>
    <property type="match status" value="1"/>
</dbReference>
<dbReference type="PANTHER" id="PTHR43191:SF2">
    <property type="entry name" value="RRNA METHYLTRANSFERASE 3, MITOCHONDRIAL"/>
    <property type="match status" value="1"/>
</dbReference>
<dbReference type="InterPro" id="IPR029028">
    <property type="entry name" value="Alpha/beta_knot_MTases"/>
</dbReference>
<dbReference type="InterPro" id="IPR001537">
    <property type="entry name" value="SpoU_MeTrfase"/>
</dbReference>
<evidence type="ECO:0000256" key="2">
    <source>
        <dbReference type="ARBA" id="ARBA00022603"/>
    </source>
</evidence>
<dbReference type="SUPFAM" id="SSF75217">
    <property type="entry name" value="alpha/beta knot"/>
    <property type="match status" value="1"/>
</dbReference>
<reference evidence="5 6" key="2">
    <citation type="journal article" date="2010" name="Stand. Genomic Sci.">
        <title>Complete genome sequence of Kribbella flavida type strain (IFO 14399).</title>
        <authorList>
            <person name="Pukall R."/>
            <person name="Lapidus A."/>
            <person name="Glavina Del Rio T."/>
            <person name="Copeland A."/>
            <person name="Tice H."/>
            <person name="Cheng J.-F."/>
            <person name="Lucas S."/>
            <person name="Chen F."/>
            <person name="Nolan M."/>
            <person name="LaButti K."/>
            <person name="Pati A."/>
            <person name="Ivanova N."/>
            <person name="Mavrommatis K."/>
            <person name="Mikhailova N."/>
            <person name="Pitluck S."/>
            <person name="Bruce D."/>
            <person name="Goodwin L."/>
            <person name="Land M."/>
            <person name="Hauser L."/>
            <person name="Chang Y.-J."/>
            <person name="Jeffries C.D."/>
            <person name="Chen A."/>
            <person name="Palaniappan K."/>
            <person name="Chain P."/>
            <person name="Rohde M."/>
            <person name="Goeker M."/>
            <person name="Bristow J."/>
            <person name="Eisen J.A."/>
            <person name="Markowitz V."/>
            <person name="Hugenholtz P."/>
            <person name="Kyrpides N.C."/>
            <person name="Klenk H.-P."/>
            <person name="Brettin T."/>
        </authorList>
    </citation>
    <scope>NUCLEOTIDE SEQUENCE [LARGE SCALE GENOMIC DNA]</scope>
    <source>
        <strain evidence="6">DSM 17836 / JCM 10339 / NBRC 14399</strain>
    </source>
</reference>
<protein>
    <submittedName>
        <fullName evidence="5">tRNA/rRNA methyltransferase (SpoU)</fullName>
    </submittedName>
</protein>
<evidence type="ECO:0000256" key="1">
    <source>
        <dbReference type="ARBA" id="ARBA00007228"/>
    </source>
</evidence>
<dbReference type="PANTHER" id="PTHR43191">
    <property type="entry name" value="RRNA METHYLTRANSFERASE 3"/>
    <property type="match status" value="1"/>
</dbReference>
<dbReference type="GO" id="GO:0032259">
    <property type="term" value="P:methylation"/>
    <property type="evidence" value="ECO:0007669"/>
    <property type="project" value="UniProtKB-KW"/>
</dbReference>
<dbReference type="CDD" id="cd18095">
    <property type="entry name" value="SpoU-like_rRNA-MTase"/>
    <property type="match status" value="1"/>
</dbReference>
<proteinExistence type="inferred from homology"/>
<dbReference type="GO" id="GO:0005737">
    <property type="term" value="C:cytoplasm"/>
    <property type="evidence" value="ECO:0007669"/>
    <property type="project" value="UniProtKB-ARBA"/>
</dbReference>
<gene>
    <name evidence="5" type="ordered locus">Kfla_5452</name>
</gene>
<evidence type="ECO:0000259" key="4">
    <source>
        <dbReference type="SMART" id="SM00967"/>
    </source>
</evidence>
<comment type="similarity">
    <text evidence="1">Belongs to the class IV-like SAM-binding methyltransferase superfamily. RNA methyltransferase TrmH family.</text>
</comment>
<sequence length="279" mass="29429">MASPGLLTAQSVRIKQARRLATRAFRRKTGRFLVEGPQAVREALEHRDSVIEVFAEPDVATRHRDLRDLAAAAGVPWYEVDRAGVEALSETVTSQGVVAVCSLVDVPLDEAVRRTASLVAVGVQVRDPGNAGTLIRTADAAGADAVVLSGESVDPHNPKAVRASVGSLFHLPIAVEVDIPAAAKSWRDQGVQVLAADGYGSVDLDECIDDGTLAKPTVWLFGNEAHGLPDGFDAIVDRSVKVPIYGRAESLNLATAAAVCLYASARAQRVVEPPVSDQG</sequence>
<dbReference type="SUPFAM" id="SSF55315">
    <property type="entry name" value="L30e-like"/>
    <property type="match status" value="1"/>
</dbReference>
<evidence type="ECO:0000256" key="3">
    <source>
        <dbReference type="ARBA" id="ARBA00022679"/>
    </source>
</evidence>
<dbReference type="KEGG" id="kfl:Kfla_5452"/>
<keyword evidence="2 5" id="KW-0489">Methyltransferase</keyword>
<dbReference type="eggNOG" id="COG0566">
    <property type="taxonomic scope" value="Bacteria"/>
</dbReference>
<dbReference type="Pfam" id="PF22435">
    <property type="entry name" value="MRM3-like_sub_bind"/>
    <property type="match status" value="1"/>
</dbReference>
<dbReference type="InterPro" id="IPR051259">
    <property type="entry name" value="rRNA_Methyltransferase"/>
</dbReference>
<dbReference type="OrthoDB" id="9794400at2"/>
<dbReference type="RefSeq" id="WP_012923017.1">
    <property type="nucleotide sequence ID" value="NC_013729.1"/>
</dbReference>
<dbReference type="HOGENOM" id="CLU_021322_3_1_11"/>
<reference evidence="6" key="1">
    <citation type="submission" date="2009-09" db="EMBL/GenBank/DDBJ databases">
        <title>The complete genome of Kribbella flavida DSM 17836.</title>
        <authorList>
            <consortium name="US DOE Joint Genome Institute (JGI-PGF)"/>
            <person name="Lucas S."/>
            <person name="Copeland A."/>
            <person name="Lapidus A."/>
            <person name="Glavina del Rio T."/>
            <person name="Dalin E."/>
            <person name="Tice H."/>
            <person name="Bruce D."/>
            <person name="Goodwin L."/>
            <person name="Pitluck S."/>
            <person name="Kyrpides N."/>
            <person name="Mavromatis K."/>
            <person name="Ivanova N."/>
            <person name="Saunders E."/>
            <person name="Brettin T."/>
            <person name="Detter J.C."/>
            <person name="Han C."/>
            <person name="Larimer F."/>
            <person name="Land M."/>
            <person name="Hauser L."/>
            <person name="Markowitz V."/>
            <person name="Cheng J.-F."/>
            <person name="Hugenholtz P."/>
            <person name="Woyke T."/>
            <person name="Wu D."/>
            <person name="Pukall R."/>
            <person name="Klenk H.-P."/>
            <person name="Eisen J.A."/>
        </authorList>
    </citation>
    <scope>NUCLEOTIDE SEQUENCE [LARGE SCALE GENOMIC DNA]</scope>
    <source>
        <strain evidence="6">DSM 17836 / JCM 10339 / NBRC 14399</strain>
    </source>
</reference>
<dbReference type="GO" id="GO:0006396">
    <property type="term" value="P:RNA processing"/>
    <property type="evidence" value="ECO:0007669"/>
    <property type="project" value="InterPro"/>
</dbReference>
<dbReference type="InterPro" id="IPR013123">
    <property type="entry name" value="SpoU_subst-bd"/>
</dbReference>
<dbReference type="Pfam" id="PF00588">
    <property type="entry name" value="SpoU_methylase"/>
    <property type="match status" value="1"/>
</dbReference>
<name>D2PM95_KRIFD</name>
<dbReference type="AlphaFoldDB" id="D2PM95"/>
<dbReference type="InterPro" id="IPR029026">
    <property type="entry name" value="tRNA_m1G_MTases_N"/>
</dbReference>
<dbReference type="GO" id="GO:0003723">
    <property type="term" value="F:RNA binding"/>
    <property type="evidence" value="ECO:0007669"/>
    <property type="project" value="InterPro"/>
</dbReference>
<dbReference type="GO" id="GO:0008173">
    <property type="term" value="F:RNA methyltransferase activity"/>
    <property type="evidence" value="ECO:0007669"/>
    <property type="project" value="InterPro"/>
</dbReference>
<dbReference type="EMBL" id="CP001736">
    <property type="protein sequence ID" value="ADB34463.1"/>
    <property type="molecule type" value="Genomic_DNA"/>
</dbReference>
<dbReference type="InterPro" id="IPR053888">
    <property type="entry name" value="MRM3-like_sub_bind"/>
</dbReference>
<evidence type="ECO:0000313" key="6">
    <source>
        <dbReference type="Proteomes" id="UP000007967"/>
    </source>
</evidence>
<feature type="domain" description="RNA 2-O ribose methyltransferase substrate binding" evidence="4">
    <location>
        <begin position="33"/>
        <end position="107"/>
    </location>
</feature>
<dbReference type="STRING" id="479435.Kfla_5452"/>
<organism evidence="5 6">
    <name type="scientific">Kribbella flavida (strain DSM 17836 / JCM 10339 / NBRC 14399)</name>
    <dbReference type="NCBI Taxonomy" id="479435"/>
    <lineage>
        <taxon>Bacteria</taxon>
        <taxon>Bacillati</taxon>
        <taxon>Actinomycetota</taxon>
        <taxon>Actinomycetes</taxon>
        <taxon>Propionibacteriales</taxon>
        <taxon>Kribbellaceae</taxon>
        <taxon>Kribbella</taxon>
    </lineage>
</organism>
<dbReference type="Gene3D" id="3.30.1330.30">
    <property type="match status" value="1"/>
</dbReference>
<accession>D2PM95</accession>
<dbReference type="Proteomes" id="UP000007967">
    <property type="component" value="Chromosome"/>
</dbReference>
<keyword evidence="3 5" id="KW-0808">Transferase</keyword>
<keyword evidence="6" id="KW-1185">Reference proteome</keyword>